<sequence>MKVLINMIMISVSSMLLSSCGNFSSITGCPDGEIEWVDMVMINDIKYQYLPKPADVNNPLPIEKGRELGKVTFKMADRACSNHKMKNGDAAYLEEGTSIYEIKGYPTSLIVVANDKAFLVDTNIKAKTADNLFPLDGWVKNIYIESTEDGSRIQPYKQDSTKKFLDDWSQLKLEDPESLYKKGKMEGDRIFLEIELNNGVSFRLVYWVNSNIFSNGVIGSKEIKNIIEDELSHKISE</sequence>
<protein>
    <recommendedName>
        <fullName evidence="4">DUF4367 domain-containing protein</fullName>
    </recommendedName>
</protein>
<dbReference type="EMBL" id="JBHSRI010000028">
    <property type="protein sequence ID" value="MFC6041186.1"/>
    <property type="molecule type" value="Genomic_DNA"/>
</dbReference>
<dbReference type="PROSITE" id="PS51257">
    <property type="entry name" value="PROKAR_LIPOPROTEIN"/>
    <property type="match status" value="1"/>
</dbReference>
<name>A0ABW1LCH9_9BACL</name>
<evidence type="ECO:0008006" key="4">
    <source>
        <dbReference type="Google" id="ProtNLM"/>
    </source>
</evidence>
<gene>
    <name evidence="2" type="ORF">ACFPYN_17310</name>
</gene>
<dbReference type="RefSeq" id="WP_377735896.1">
    <property type="nucleotide sequence ID" value="NZ_JBHSRI010000028.1"/>
</dbReference>
<accession>A0ABW1LCH9</accession>
<keyword evidence="3" id="KW-1185">Reference proteome</keyword>
<dbReference type="Proteomes" id="UP001596170">
    <property type="component" value="Unassembled WGS sequence"/>
</dbReference>
<evidence type="ECO:0000313" key="3">
    <source>
        <dbReference type="Proteomes" id="UP001596170"/>
    </source>
</evidence>
<keyword evidence="1" id="KW-0732">Signal</keyword>
<feature type="chain" id="PRO_5046714272" description="DUF4367 domain-containing protein" evidence="1">
    <location>
        <begin position="19"/>
        <end position="237"/>
    </location>
</feature>
<evidence type="ECO:0000256" key="1">
    <source>
        <dbReference type="SAM" id="SignalP"/>
    </source>
</evidence>
<proteinExistence type="predicted"/>
<reference evidence="3" key="1">
    <citation type="journal article" date="2019" name="Int. J. Syst. Evol. Microbiol.">
        <title>The Global Catalogue of Microorganisms (GCM) 10K type strain sequencing project: providing services to taxonomists for standard genome sequencing and annotation.</title>
        <authorList>
            <consortium name="The Broad Institute Genomics Platform"/>
            <consortium name="The Broad Institute Genome Sequencing Center for Infectious Disease"/>
            <person name="Wu L."/>
            <person name="Ma J."/>
        </authorList>
    </citation>
    <scope>NUCLEOTIDE SEQUENCE [LARGE SCALE GENOMIC DNA]</scope>
    <source>
        <strain evidence="3">CCUG 54527</strain>
    </source>
</reference>
<organism evidence="2 3">
    <name type="scientific">Paenisporosarcina macmurdoensis</name>
    <dbReference type="NCBI Taxonomy" id="212659"/>
    <lineage>
        <taxon>Bacteria</taxon>
        <taxon>Bacillati</taxon>
        <taxon>Bacillota</taxon>
        <taxon>Bacilli</taxon>
        <taxon>Bacillales</taxon>
        <taxon>Caryophanaceae</taxon>
        <taxon>Paenisporosarcina</taxon>
    </lineage>
</organism>
<comment type="caution">
    <text evidence="2">The sequence shown here is derived from an EMBL/GenBank/DDBJ whole genome shotgun (WGS) entry which is preliminary data.</text>
</comment>
<feature type="signal peptide" evidence="1">
    <location>
        <begin position="1"/>
        <end position="18"/>
    </location>
</feature>
<evidence type="ECO:0000313" key="2">
    <source>
        <dbReference type="EMBL" id="MFC6041186.1"/>
    </source>
</evidence>